<accession>A0AAU8L0E5</accession>
<protein>
    <submittedName>
        <fullName evidence="1">Uncharacterized protein</fullName>
    </submittedName>
</protein>
<proteinExistence type="predicted"/>
<reference evidence="1" key="1">
    <citation type="submission" date="2024-06" db="EMBL/GenBank/DDBJ databases">
        <authorList>
            <person name="Gannavaram S."/>
            <person name="Nemani S."/>
            <person name="Datta M."/>
            <person name="Picchiottino A."/>
            <person name="Mereddy A."/>
            <person name="Gannavaram N."/>
            <person name="Honeycutt C."/>
            <person name="Tran D."/>
            <person name="Choi K."/>
            <person name="Srinivasan K."/>
            <person name="Johnson A."/>
        </authorList>
    </citation>
    <scope>NUCLEOTIDE SEQUENCE</scope>
</reference>
<sequence length="106" mass="12158">MAIPKKHAPRVTKFVEIVLGMVVEEKIDRAFHRKGALDSNYQLSLFSTGLLPLYNDDRIEFYAKVNDKKTDMFILSGEDLANHRLDPKLVKSVADAIMKLRIKEIK</sequence>
<dbReference type="EMBL" id="PP885733">
    <property type="protein sequence ID" value="XCN28150.1"/>
    <property type="molecule type" value="Genomic_DNA"/>
</dbReference>
<evidence type="ECO:0000313" key="1">
    <source>
        <dbReference type="EMBL" id="XCN28150.1"/>
    </source>
</evidence>
<organism evidence="1">
    <name type="scientific">Pantoea phage Survivor</name>
    <dbReference type="NCBI Taxonomy" id="3232176"/>
    <lineage>
        <taxon>Viruses</taxon>
        <taxon>Duplodnaviria</taxon>
        <taxon>Heunggongvirae</taxon>
        <taxon>Uroviricota</taxon>
        <taxon>Caudoviricetes</taxon>
    </lineage>
</organism>
<name>A0AAU8L0E5_9CAUD</name>